<dbReference type="OrthoDB" id="5357315at2759"/>
<feature type="region of interest" description="Disordered" evidence="1">
    <location>
        <begin position="51"/>
        <end position="82"/>
    </location>
</feature>
<evidence type="ECO:0000313" key="2">
    <source>
        <dbReference type="EMBL" id="CAH1966911.1"/>
    </source>
</evidence>
<evidence type="ECO:0000313" key="3">
    <source>
        <dbReference type="Proteomes" id="UP001152888"/>
    </source>
</evidence>
<comment type="caution">
    <text evidence="2">The sequence shown here is derived from an EMBL/GenBank/DDBJ whole genome shotgun (WGS) entry which is preliminary data.</text>
</comment>
<proteinExistence type="predicted"/>
<dbReference type="Proteomes" id="UP001152888">
    <property type="component" value="Unassembled WGS sequence"/>
</dbReference>
<name>A0A9P0P651_ACAOB</name>
<gene>
    <name evidence="2" type="ORF">ACAOBT_LOCUS7113</name>
</gene>
<keyword evidence="3" id="KW-1185">Reference proteome</keyword>
<protein>
    <submittedName>
        <fullName evidence="2">Uncharacterized protein</fullName>
    </submittedName>
</protein>
<reference evidence="2" key="1">
    <citation type="submission" date="2022-03" db="EMBL/GenBank/DDBJ databases">
        <authorList>
            <person name="Sayadi A."/>
        </authorList>
    </citation>
    <scope>NUCLEOTIDE SEQUENCE</scope>
</reference>
<organism evidence="2 3">
    <name type="scientific">Acanthoscelides obtectus</name>
    <name type="common">Bean weevil</name>
    <name type="synonym">Bruchus obtectus</name>
    <dbReference type="NCBI Taxonomy" id="200917"/>
    <lineage>
        <taxon>Eukaryota</taxon>
        <taxon>Metazoa</taxon>
        <taxon>Ecdysozoa</taxon>
        <taxon>Arthropoda</taxon>
        <taxon>Hexapoda</taxon>
        <taxon>Insecta</taxon>
        <taxon>Pterygota</taxon>
        <taxon>Neoptera</taxon>
        <taxon>Endopterygota</taxon>
        <taxon>Coleoptera</taxon>
        <taxon>Polyphaga</taxon>
        <taxon>Cucujiformia</taxon>
        <taxon>Chrysomeloidea</taxon>
        <taxon>Chrysomelidae</taxon>
        <taxon>Bruchinae</taxon>
        <taxon>Bruchini</taxon>
        <taxon>Acanthoscelides</taxon>
    </lineage>
</organism>
<sequence length="138" mass="14795">FTGSQESILQVDAEIGTPDALRSQTTSPRILGGISPLPEIRAVILAERQMPRFFDNPHQDTSDSSRSSTPDEMTPSLARRPPAGLQELCANCKAAAAVQAEVVQNDKSATTSTEHQTMTDKGKDKIICRAGGEVTKDT</sequence>
<feature type="compositionally biased region" description="Polar residues" evidence="1">
    <location>
        <begin position="105"/>
        <end position="116"/>
    </location>
</feature>
<evidence type="ECO:0000256" key="1">
    <source>
        <dbReference type="SAM" id="MobiDB-lite"/>
    </source>
</evidence>
<dbReference type="EMBL" id="CAKOFQ010006739">
    <property type="protein sequence ID" value="CAH1966911.1"/>
    <property type="molecule type" value="Genomic_DNA"/>
</dbReference>
<feature type="non-terminal residue" evidence="2">
    <location>
        <position position="1"/>
    </location>
</feature>
<dbReference type="AlphaFoldDB" id="A0A9P0P651"/>
<feature type="region of interest" description="Disordered" evidence="1">
    <location>
        <begin position="104"/>
        <end position="125"/>
    </location>
</feature>
<accession>A0A9P0P651</accession>